<evidence type="ECO:0000256" key="4">
    <source>
        <dbReference type="SAM" id="MobiDB-lite"/>
    </source>
</evidence>
<dbReference type="PANTHER" id="PTHR24421">
    <property type="entry name" value="NITRATE/NITRITE SENSOR PROTEIN NARX-RELATED"/>
    <property type="match status" value="1"/>
</dbReference>
<evidence type="ECO:0000313" key="8">
    <source>
        <dbReference type="EMBL" id="GAA1790747.1"/>
    </source>
</evidence>
<evidence type="ECO:0000259" key="6">
    <source>
        <dbReference type="Pfam" id="PF02518"/>
    </source>
</evidence>
<feature type="domain" description="DUF5931" evidence="7">
    <location>
        <begin position="22"/>
        <end position="178"/>
    </location>
</feature>
<dbReference type="Gene3D" id="3.30.565.10">
    <property type="entry name" value="Histidine kinase-like ATPase, C-terminal domain"/>
    <property type="match status" value="1"/>
</dbReference>
<keyword evidence="1" id="KW-0808">Transferase</keyword>
<keyword evidence="5" id="KW-0812">Transmembrane</keyword>
<dbReference type="Proteomes" id="UP001499938">
    <property type="component" value="Unassembled WGS sequence"/>
</dbReference>
<evidence type="ECO:0000256" key="5">
    <source>
        <dbReference type="SAM" id="Phobius"/>
    </source>
</evidence>
<dbReference type="Pfam" id="PF19354">
    <property type="entry name" value="DUF5931"/>
    <property type="match status" value="1"/>
</dbReference>
<dbReference type="Pfam" id="PF02518">
    <property type="entry name" value="HATPase_c"/>
    <property type="match status" value="1"/>
</dbReference>
<feature type="region of interest" description="Disordered" evidence="4">
    <location>
        <begin position="376"/>
        <end position="405"/>
    </location>
</feature>
<comment type="caution">
    <text evidence="8">The sequence shown here is derived from an EMBL/GenBank/DDBJ whole genome shotgun (WGS) entry which is preliminary data.</text>
</comment>
<keyword evidence="5" id="KW-1133">Transmembrane helix</keyword>
<accession>A0ABP4XQB7</accession>
<feature type="transmembrane region" description="Helical" evidence="5">
    <location>
        <begin position="150"/>
        <end position="171"/>
    </location>
</feature>
<dbReference type="InterPro" id="IPR036890">
    <property type="entry name" value="HATPase_C_sf"/>
</dbReference>
<proteinExistence type="predicted"/>
<protein>
    <submittedName>
        <fullName evidence="8">DUF5931 domain-containing protein</fullName>
    </submittedName>
</protein>
<feature type="transmembrane region" description="Helical" evidence="5">
    <location>
        <begin position="77"/>
        <end position="95"/>
    </location>
</feature>
<gene>
    <name evidence="8" type="ORF">GCM10009811_14660</name>
</gene>
<dbReference type="InterPro" id="IPR045975">
    <property type="entry name" value="DUF5931"/>
</dbReference>
<sequence length="405" mass="42424">MTSASPGTVRPAEPGVVGAFTRGLAIFRPIALLYAAILAWVHREDMNRPIAAVAVFVILLIWSVIASWRRTVTTRMAVIDLTLATLGILATSLAFPREAVVSGALTLPGIWSSSGVVAAAIRGGARGGLIGAAVISVADLVSVIKPNFGTIHNIVLLILLGWLIGLSTTLARESQRLLEVSVRAEESYAERERLARIVHDGVLQTLTFINRRGNEIGGAAQELATLAADQERSLRDLVSGRPRVVAAGDTTDLAVVLRGLADERVTISAPAEAVMLPKDRAGELRAAVVAALDNVRAHAGPDARAWVLVEDLGGEVVVTVRDNGVGMPPGRPDAAAAEGRLGMASSIRGRMRDLGGDATWATAPGRGCTVVLTAPKDLEPLAPRRPGRHTPAAGTTPAARSMRES</sequence>
<name>A0ABP4XQB7_9MICO</name>
<reference evidence="9" key="1">
    <citation type="journal article" date="2019" name="Int. J. Syst. Evol. Microbiol.">
        <title>The Global Catalogue of Microorganisms (GCM) 10K type strain sequencing project: providing services to taxonomists for standard genome sequencing and annotation.</title>
        <authorList>
            <consortium name="The Broad Institute Genomics Platform"/>
            <consortium name="The Broad Institute Genome Sequencing Center for Infectious Disease"/>
            <person name="Wu L."/>
            <person name="Ma J."/>
        </authorList>
    </citation>
    <scope>NUCLEOTIDE SEQUENCE [LARGE SCALE GENOMIC DNA]</scope>
    <source>
        <strain evidence="9">JCM 15592</strain>
    </source>
</reference>
<organism evidence="8 9">
    <name type="scientific">Nostocoides veronense</name>
    <dbReference type="NCBI Taxonomy" id="330836"/>
    <lineage>
        <taxon>Bacteria</taxon>
        <taxon>Bacillati</taxon>
        <taxon>Actinomycetota</taxon>
        <taxon>Actinomycetes</taxon>
        <taxon>Micrococcales</taxon>
        <taxon>Intrasporangiaceae</taxon>
        <taxon>Nostocoides</taxon>
    </lineage>
</organism>
<dbReference type="NCBIfam" id="NF047322">
    <property type="entry name" value="HK_morpho_MacS"/>
    <property type="match status" value="1"/>
</dbReference>
<dbReference type="InterPro" id="IPR050482">
    <property type="entry name" value="Sensor_HK_TwoCompSys"/>
</dbReference>
<evidence type="ECO:0000259" key="7">
    <source>
        <dbReference type="Pfam" id="PF19354"/>
    </source>
</evidence>
<keyword evidence="9" id="KW-1185">Reference proteome</keyword>
<evidence type="ECO:0000256" key="3">
    <source>
        <dbReference type="ARBA" id="ARBA00023012"/>
    </source>
</evidence>
<keyword evidence="2" id="KW-0418">Kinase</keyword>
<dbReference type="PANTHER" id="PTHR24421:SF61">
    <property type="entry name" value="OXYGEN SENSOR HISTIDINE KINASE NREB"/>
    <property type="match status" value="1"/>
</dbReference>
<dbReference type="RefSeq" id="WP_344083035.1">
    <property type="nucleotide sequence ID" value="NZ_BAAAPO010000023.1"/>
</dbReference>
<keyword evidence="3" id="KW-0902">Two-component regulatory system</keyword>
<feature type="transmembrane region" description="Helical" evidence="5">
    <location>
        <begin position="48"/>
        <end position="65"/>
    </location>
</feature>
<evidence type="ECO:0000313" key="9">
    <source>
        <dbReference type="Proteomes" id="UP001499938"/>
    </source>
</evidence>
<feature type="transmembrane region" description="Helical" evidence="5">
    <location>
        <begin position="128"/>
        <end position="144"/>
    </location>
</feature>
<feature type="transmembrane region" description="Helical" evidence="5">
    <location>
        <begin position="25"/>
        <end position="42"/>
    </location>
</feature>
<evidence type="ECO:0000256" key="1">
    <source>
        <dbReference type="ARBA" id="ARBA00022679"/>
    </source>
</evidence>
<keyword evidence="5" id="KW-0472">Membrane</keyword>
<feature type="transmembrane region" description="Helical" evidence="5">
    <location>
        <begin position="101"/>
        <end position="121"/>
    </location>
</feature>
<evidence type="ECO:0000256" key="2">
    <source>
        <dbReference type="ARBA" id="ARBA00022777"/>
    </source>
</evidence>
<feature type="domain" description="Histidine kinase/HSP90-like ATPase" evidence="6">
    <location>
        <begin position="284"/>
        <end position="376"/>
    </location>
</feature>
<dbReference type="EMBL" id="BAAAPO010000023">
    <property type="protein sequence ID" value="GAA1790747.1"/>
    <property type="molecule type" value="Genomic_DNA"/>
</dbReference>
<dbReference type="SUPFAM" id="SSF55874">
    <property type="entry name" value="ATPase domain of HSP90 chaperone/DNA topoisomerase II/histidine kinase"/>
    <property type="match status" value="1"/>
</dbReference>
<dbReference type="InterPro" id="IPR003594">
    <property type="entry name" value="HATPase_dom"/>
</dbReference>